<feature type="region of interest" description="Disordered" evidence="1">
    <location>
        <begin position="142"/>
        <end position="172"/>
    </location>
</feature>
<proteinExistence type="predicted"/>
<evidence type="ECO:0000256" key="1">
    <source>
        <dbReference type="SAM" id="MobiDB-lite"/>
    </source>
</evidence>
<sequence length="313" mass="31108">MVAEVPANVRRPAAPLNGWEAAKPAWATAGWDPRAAAVAVNATPSATKSGCGRDACVTAVTAGTEAHQALAGPSPAGCAARLGAGSPPTHSSLTEHFKPRSPGTGTGVFIPLAGSSPSAKARRNKAARAAAAAAAAATRAMAAAPQETQGSRGGAAAAERPLRGPHPASASCDVPGQAPAALGCGLGAALASAHSGRGLTQTLFSDKLPRVVEQTGSGSFIGQAPPLCTMYRIVAPQHTQQMQQVQQMQQMQQVQQVQQVQRVQQVQQPFLQQAQPGRAAAAAAAQAALTAAAAALSAAQQAAQGGAGAARSA</sequence>
<dbReference type="GeneID" id="25739880"/>
<dbReference type="AlphaFoldDB" id="A0A0D2JP81"/>
<dbReference type="RefSeq" id="XP_013899977.1">
    <property type="nucleotide sequence ID" value="XM_014044523.1"/>
</dbReference>
<dbReference type="KEGG" id="mng:MNEG_7004"/>
<evidence type="ECO:0000313" key="2">
    <source>
        <dbReference type="EMBL" id="KIZ00958.1"/>
    </source>
</evidence>
<feature type="region of interest" description="Disordered" evidence="1">
    <location>
        <begin position="81"/>
        <end position="124"/>
    </location>
</feature>
<organism evidence="2 3">
    <name type="scientific">Monoraphidium neglectum</name>
    <dbReference type="NCBI Taxonomy" id="145388"/>
    <lineage>
        <taxon>Eukaryota</taxon>
        <taxon>Viridiplantae</taxon>
        <taxon>Chlorophyta</taxon>
        <taxon>core chlorophytes</taxon>
        <taxon>Chlorophyceae</taxon>
        <taxon>CS clade</taxon>
        <taxon>Sphaeropleales</taxon>
        <taxon>Selenastraceae</taxon>
        <taxon>Monoraphidium</taxon>
    </lineage>
</organism>
<name>A0A0D2JP81_9CHLO</name>
<evidence type="ECO:0000313" key="3">
    <source>
        <dbReference type="Proteomes" id="UP000054498"/>
    </source>
</evidence>
<accession>A0A0D2JP81</accession>
<reference evidence="2 3" key="1">
    <citation type="journal article" date="2013" name="BMC Genomics">
        <title>Reconstruction of the lipid metabolism for the microalga Monoraphidium neglectum from its genome sequence reveals characteristics suitable for biofuel production.</title>
        <authorList>
            <person name="Bogen C."/>
            <person name="Al-Dilaimi A."/>
            <person name="Albersmeier A."/>
            <person name="Wichmann J."/>
            <person name="Grundmann M."/>
            <person name="Rupp O."/>
            <person name="Lauersen K.J."/>
            <person name="Blifernez-Klassen O."/>
            <person name="Kalinowski J."/>
            <person name="Goesmann A."/>
            <person name="Mussgnug J.H."/>
            <person name="Kruse O."/>
        </authorList>
    </citation>
    <scope>NUCLEOTIDE SEQUENCE [LARGE SCALE GENOMIC DNA]</scope>
    <source>
        <strain evidence="2 3">SAG 48.87</strain>
    </source>
</reference>
<protein>
    <submittedName>
        <fullName evidence="2">Uncharacterized protein</fullName>
    </submittedName>
</protein>
<dbReference type="Proteomes" id="UP000054498">
    <property type="component" value="Unassembled WGS sequence"/>
</dbReference>
<keyword evidence="3" id="KW-1185">Reference proteome</keyword>
<gene>
    <name evidence="2" type="ORF">MNEG_7004</name>
</gene>
<dbReference type="EMBL" id="KK101419">
    <property type="protein sequence ID" value="KIZ00958.1"/>
    <property type="molecule type" value="Genomic_DNA"/>
</dbReference>